<evidence type="ECO:0000256" key="1">
    <source>
        <dbReference type="SAM" id="MobiDB-lite"/>
    </source>
</evidence>
<dbReference type="InterPro" id="IPR036691">
    <property type="entry name" value="Endo/exonu/phosph_ase_sf"/>
</dbReference>
<proteinExistence type="predicted"/>
<dbReference type="PANTHER" id="PTHR31286">
    <property type="entry name" value="GLYCINE-RICH CELL WALL STRUCTURAL PROTEIN 1.8-LIKE"/>
    <property type="match status" value="1"/>
</dbReference>
<feature type="domain" description="Endonuclease/exonuclease/phosphatase" evidence="2">
    <location>
        <begin position="373"/>
        <end position="556"/>
    </location>
</feature>
<protein>
    <recommendedName>
        <fullName evidence="6">DUF4283 domain-containing protein</fullName>
    </recommendedName>
</protein>
<dbReference type="SUPFAM" id="SSF56219">
    <property type="entry name" value="DNase I-like"/>
    <property type="match status" value="1"/>
</dbReference>
<feature type="region of interest" description="Disordered" evidence="1">
    <location>
        <begin position="1"/>
        <end position="21"/>
    </location>
</feature>
<name>A0AAD6QFX5_9ROSI</name>
<feature type="compositionally biased region" description="Polar residues" evidence="1">
    <location>
        <begin position="231"/>
        <end position="249"/>
    </location>
</feature>
<dbReference type="InterPro" id="IPR025558">
    <property type="entry name" value="DUF4283"/>
</dbReference>
<evidence type="ECO:0000313" key="5">
    <source>
        <dbReference type="Proteomes" id="UP001164929"/>
    </source>
</evidence>
<evidence type="ECO:0008006" key="6">
    <source>
        <dbReference type="Google" id="ProtNLM"/>
    </source>
</evidence>
<evidence type="ECO:0000259" key="2">
    <source>
        <dbReference type="Pfam" id="PF03372"/>
    </source>
</evidence>
<sequence length="589" mass="66002">MLKKKTNTSKPNSDGTHNSWEDKVRVTDSSTRFTLEPLSRQPLGCNLKVTEAMLLDNSDQWNRCMIGFFPGFRMPFHAANSIASRAWCSYGLENVTTTANGFMIFRFKTEDELHTVLEKGPWMLHGLPFPLWSKQGLSLAVSMAGRPLSCDELTYNCTRLEYARLCVEVDATLPFVHSFEIESPLSIEPLIVTVDYEWKPSRCEQCNVFGHCCPTPTEDKGKGKTHVDSPASPTQLQPEPQLTSSTPLANTHIAPHPPADKPFNITPPIQPSYEPHTNSQPDPIIVPADPKDDDDDDCSSQDSGNELLDLQHHHLNTMPTICLESKMDSLRTASASSSTAQEVLAKASSSSIPHNPVQSSSPSPTTIRKKKGGSWNIWGLNGLQKQKTIHSWIQKHNLDIFGLLETKIATSNLADIETKLTPPHWKYFSNIASSPTCRILVGWNPQQLHLTCIHSSSQWLTCEVVHHSFPSPVRITFIYGHNTPAERQSLWHYIVNESTLNTFPWTVMGDFNAIMHAGDKSGGDTSWPRYQDDFKNCITQSELLQAPYTGLKYSWHNGQHGSQTIQKKLDWVFGNTQLFSTWPATHAIF</sequence>
<dbReference type="Pfam" id="PF03372">
    <property type="entry name" value="Exo_endo_phos"/>
    <property type="match status" value="1"/>
</dbReference>
<accession>A0AAD6QFX5</accession>
<dbReference type="Pfam" id="PF14111">
    <property type="entry name" value="DUF4283"/>
    <property type="match status" value="1"/>
</dbReference>
<organism evidence="4 5">
    <name type="scientific">Populus alba x Populus x berolinensis</name>
    <dbReference type="NCBI Taxonomy" id="444605"/>
    <lineage>
        <taxon>Eukaryota</taxon>
        <taxon>Viridiplantae</taxon>
        <taxon>Streptophyta</taxon>
        <taxon>Embryophyta</taxon>
        <taxon>Tracheophyta</taxon>
        <taxon>Spermatophyta</taxon>
        <taxon>Magnoliopsida</taxon>
        <taxon>eudicotyledons</taxon>
        <taxon>Gunneridae</taxon>
        <taxon>Pentapetalae</taxon>
        <taxon>rosids</taxon>
        <taxon>fabids</taxon>
        <taxon>Malpighiales</taxon>
        <taxon>Salicaceae</taxon>
        <taxon>Saliceae</taxon>
        <taxon>Populus</taxon>
    </lineage>
</organism>
<comment type="caution">
    <text evidence="4">The sequence shown here is derived from an EMBL/GenBank/DDBJ whole genome shotgun (WGS) entry which is preliminary data.</text>
</comment>
<feature type="compositionally biased region" description="Polar residues" evidence="1">
    <location>
        <begin position="347"/>
        <end position="366"/>
    </location>
</feature>
<feature type="region of interest" description="Disordered" evidence="1">
    <location>
        <begin position="341"/>
        <end position="369"/>
    </location>
</feature>
<dbReference type="InterPro" id="IPR005135">
    <property type="entry name" value="Endo/exonuclease/phosphatase"/>
</dbReference>
<dbReference type="EMBL" id="JAQIZT010000007">
    <property type="protein sequence ID" value="KAJ6989646.1"/>
    <property type="molecule type" value="Genomic_DNA"/>
</dbReference>
<feature type="compositionally biased region" description="Polar residues" evidence="1">
    <location>
        <begin position="8"/>
        <end position="18"/>
    </location>
</feature>
<dbReference type="Proteomes" id="UP001164929">
    <property type="component" value="Chromosome 7"/>
</dbReference>
<evidence type="ECO:0000259" key="3">
    <source>
        <dbReference type="Pfam" id="PF14111"/>
    </source>
</evidence>
<dbReference type="Gene3D" id="3.60.10.10">
    <property type="entry name" value="Endonuclease/exonuclease/phosphatase"/>
    <property type="match status" value="1"/>
</dbReference>
<dbReference type="InterPro" id="IPR040256">
    <property type="entry name" value="At4g02000-like"/>
</dbReference>
<dbReference type="PANTHER" id="PTHR31286:SF99">
    <property type="entry name" value="DUF4283 DOMAIN-CONTAINING PROTEIN"/>
    <property type="match status" value="1"/>
</dbReference>
<dbReference type="GO" id="GO:0003824">
    <property type="term" value="F:catalytic activity"/>
    <property type="evidence" value="ECO:0007669"/>
    <property type="project" value="InterPro"/>
</dbReference>
<keyword evidence="5" id="KW-1185">Reference proteome</keyword>
<evidence type="ECO:0000313" key="4">
    <source>
        <dbReference type="EMBL" id="KAJ6989646.1"/>
    </source>
</evidence>
<reference evidence="4" key="1">
    <citation type="journal article" date="2023" name="Mol. Ecol. Resour.">
        <title>Chromosome-level genome assembly of a triploid poplar Populus alba 'Berolinensis'.</title>
        <authorList>
            <person name="Chen S."/>
            <person name="Yu Y."/>
            <person name="Wang X."/>
            <person name="Wang S."/>
            <person name="Zhang T."/>
            <person name="Zhou Y."/>
            <person name="He R."/>
            <person name="Meng N."/>
            <person name="Wang Y."/>
            <person name="Liu W."/>
            <person name="Liu Z."/>
            <person name="Liu J."/>
            <person name="Guo Q."/>
            <person name="Huang H."/>
            <person name="Sederoff R.R."/>
            <person name="Wang G."/>
            <person name="Qu G."/>
            <person name="Chen S."/>
        </authorList>
    </citation>
    <scope>NUCLEOTIDE SEQUENCE</scope>
    <source>
        <strain evidence="4">SC-2020</strain>
    </source>
</reference>
<feature type="domain" description="DUF4283" evidence="3">
    <location>
        <begin position="58"/>
        <end position="129"/>
    </location>
</feature>
<feature type="region of interest" description="Disordered" evidence="1">
    <location>
        <begin position="218"/>
        <end position="305"/>
    </location>
</feature>
<feature type="compositionally biased region" description="Basic and acidic residues" evidence="1">
    <location>
        <begin position="218"/>
        <end position="227"/>
    </location>
</feature>
<dbReference type="AlphaFoldDB" id="A0AAD6QFX5"/>
<gene>
    <name evidence="4" type="ORF">NC653_018204</name>
</gene>